<dbReference type="SUPFAM" id="SSF52540">
    <property type="entry name" value="P-loop containing nucleoside triphosphate hydrolases"/>
    <property type="match status" value="1"/>
</dbReference>
<organism evidence="3 4">
    <name type="scientific">Halopseudomonas oceani</name>
    <dbReference type="NCBI Taxonomy" id="1708783"/>
    <lineage>
        <taxon>Bacteria</taxon>
        <taxon>Pseudomonadati</taxon>
        <taxon>Pseudomonadota</taxon>
        <taxon>Gammaproteobacteria</taxon>
        <taxon>Pseudomonadales</taxon>
        <taxon>Pseudomonadaceae</taxon>
        <taxon>Halopseudomonas</taxon>
    </lineage>
</organism>
<evidence type="ECO:0000259" key="2">
    <source>
        <dbReference type="PROSITE" id="PS51724"/>
    </source>
</evidence>
<feature type="region of interest" description="Disordered" evidence="1">
    <location>
        <begin position="371"/>
        <end position="425"/>
    </location>
</feature>
<dbReference type="GO" id="GO:0016887">
    <property type="term" value="F:ATP hydrolysis activity"/>
    <property type="evidence" value="ECO:0007669"/>
    <property type="project" value="InterPro"/>
</dbReference>
<dbReference type="InterPro" id="IPR036680">
    <property type="entry name" value="SPOR-like_sf"/>
</dbReference>
<feature type="domain" description="SPOR" evidence="2">
    <location>
        <begin position="428"/>
        <end position="506"/>
    </location>
</feature>
<sequence>MSNGFDEVFSAVNNSDELLEHYQLNHDPFSARTPGFKFFTPKRRPVLAELHHLARYGEQMLVVAGPLGAGKTLLRQALVASSNKDAVQCVVLSAREHASEAALLAQICQALNTEQRDVASLLAKAQQSELVGIQLYIVIDDAELLESSAISMLSEIAEAGSFAPRVFLFVDSEGLERYSSVLNAEEGSSIHVVELAALGLDETREYLAQRLEGAGQGIELLTDQQVDEIHQRSAGWPGAINQVGRQVMVQAMHEGPVALGSGGSRGLSSKLLLAAGLVAVGIGVAWYLGDKAPAEPERTVLQLPEPVVEAQVGVPEPVAPPAPAHNAGQSGVQSDAAAPVAAVDSVPVVVAPESSPEVAVAEEVAAAEIAPQPAPQPEPAPQSQPAPEPAPTQATVPTPAPPVSRAEADEPATVSAAGGPHRSDWYRARSGSEYVVQLLGTRSEQAARSFVSKHPGVQDVGYFETTHQGAPWFVVTQGIYSSRQAAQAGVSSLPAALRDSKPWPRSIADIQAGLR</sequence>
<evidence type="ECO:0000313" key="3">
    <source>
        <dbReference type="EMBL" id="POB03794.1"/>
    </source>
</evidence>
<evidence type="ECO:0000313" key="4">
    <source>
        <dbReference type="Proteomes" id="UP000243451"/>
    </source>
</evidence>
<dbReference type="Pfam" id="PF13401">
    <property type="entry name" value="AAA_22"/>
    <property type="match status" value="1"/>
</dbReference>
<dbReference type="GO" id="GO:0051301">
    <property type="term" value="P:cell division"/>
    <property type="evidence" value="ECO:0007669"/>
    <property type="project" value="UniProtKB-KW"/>
</dbReference>
<dbReference type="PANTHER" id="PTHR35894:SF7">
    <property type="entry name" value="GENERAL SECRETION PATHWAY PROTEIN A-RELATED"/>
    <property type="match status" value="1"/>
</dbReference>
<dbReference type="Pfam" id="PF05036">
    <property type="entry name" value="SPOR"/>
    <property type="match status" value="1"/>
</dbReference>
<dbReference type="AlphaFoldDB" id="A0A2P4EVZ6"/>
<dbReference type="OrthoDB" id="6189127at2"/>
<feature type="compositionally biased region" description="Pro residues" evidence="1">
    <location>
        <begin position="372"/>
        <end position="390"/>
    </location>
</feature>
<reference evidence="3 4" key="1">
    <citation type="submission" date="2018-01" db="EMBL/GenBank/DDBJ databases">
        <title>Draft genome of the type strain Pseudomonas oceani DSM 100277 isolated from the deep water in Okinawa trough, northwestern Pacific Ocean.</title>
        <authorList>
            <person name="Gomila M."/>
            <person name="Mulet M."/>
            <person name="Garcia-Valdes E."/>
            <person name="Lalucat J."/>
        </authorList>
    </citation>
    <scope>NUCLEOTIDE SEQUENCE [LARGE SCALE GENOMIC DNA]</scope>
    <source>
        <strain evidence="3 4">DSM 100277</strain>
    </source>
</reference>
<keyword evidence="3" id="KW-0131">Cell cycle</keyword>
<name>A0A2P4EVZ6_9GAMM</name>
<dbReference type="RefSeq" id="WP_104738110.1">
    <property type="nucleotide sequence ID" value="NZ_BMHR01000007.1"/>
</dbReference>
<dbReference type="InterPro" id="IPR052026">
    <property type="entry name" value="ExeA_AAA_ATPase_DNA-bind"/>
</dbReference>
<feature type="region of interest" description="Disordered" evidence="1">
    <location>
        <begin position="315"/>
        <end position="338"/>
    </location>
</feature>
<dbReference type="InterPro" id="IPR049945">
    <property type="entry name" value="AAA_22"/>
</dbReference>
<dbReference type="Gene3D" id="3.30.70.1070">
    <property type="entry name" value="Sporulation related repeat"/>
    <property type="match status" value="1"/>
</dbReference>
<proteinExistence type="predicted"/>
<dbReference type="EMBL" id="PPSK01000006">
    <property type="protein sequence ID" value="POB03794.1"/>
    <property type="molecule type" value="Genomic_DNA"/>
</dbReference>
<gene>
    <name evidence="3" type="ORF">C1949_08820</name>
</gene>
<dbReference type="Gene3D" id="3.40.50.300">
    <property type="entry name" value="P-loop containing nucleotide triphosphate hydrolases"/>
    <property type="match status" value="1"/>
</dbReference>
<dbReference type="InterPro" id="IPR027417">
    <property type="entry name" value="P-loop_NTPase"/>
</dbReference>
<comment type="caution">
    <text evidence="3">The sequence shown here is derived from an EMBL/GenBank/DDBJ whole genome shotgun (WGS) entry which is preliminary data.</text>
</comment>
<dbReference type="PANTHER" id="PTHR35894">
    <property type="entry name" value="GENERAL SECRETION PATHWAY PROTEIN A-RELATED"/>
    <property type="match status" value="1"/>
</dbReference>
<dbReference type="InterPro" id="IPR007730">
    <property type="entry name" value="SPOR-like_dom"/>
</dbReference>
<evidence type="ECO:0000256" key="1">
    <source>
        <dbReference type="SAM" id="MobiDB-lite"/>
    </source>
</evidence>
<dbReference type="PROSITE" id="PS51724">
    <property type="entry name" value="SPOR"/>
    <property type="match status" value="1"/>
</dbReference>
<keyword evidence="3" id="KW-0132">Cell division</keyword>
<accession>A0A2P4EVZ6</accession>
<dbReference type="Proteomes" id="UP000243451">
    <property type="component" value="Unassembled WGS sequence"/>
</dbReference>
<keyword evidence="4" id="KW-1185">Reference proteome</keyword>
<dbReference type="GO" id="GO:0042834">
    <property type="term" value="F:peptidoglycan binding"/>
    <property type="evidence" value="ECO:0007669"/>
    <property type="project" value="InterPro"/>
</dbReference>
<protein>
    <submittedName>
        <fullName evidence="3">Cell division protein</fullName>
    </submittedName>
</protein>